<comment type="caution">
    <text evidence="1">The sequence shown here is derived from an EMBL/GenBank/DDBJ whole genome shotgun (WGS) entry which is preliminary data.</text>
</comment>
<keyword evidence="2" id="KW-1185">Reference proteome</keyword>
<evidence type="ECO:0000313" key="2">
    <source>
        <dbReference type="Proteomes" id="UP000789342"/>
    </source>
</evidence>
<organism evidence="1 2">
    <name type="scientific">Acaulospora morrowiae</name>
    <dbReference type="NCBI Taxonomy" id="94023"/>
    <lineage>
        <taxon>Eukaryota</taxon>
        <taxon>Fungi</taxon>
        <taxon>Fungi incertae sedis</taxon>
        <taxon>Mucoromycota</taxon>
        <taxon>Glomeromycotina</taxon>
        <taxon>Glomeromycetes</taxon>
        <taxon>Diversisporales</taxon>
        <taxon>Acaulosporaceae</taxon>
        <taxon>Acaulospora</taxon>
    </lineage>
</organism>
<evidence type="ECO:0000313" key="1">
    <source>
        <dbReference type="EMBL" id="CAG8760828.1"/>
    </source>
</evidence>
<dbReference type="Proteomes" id="UP000789342">
    <property type="component" value="Unassembled WGS sequence"/>
</dbReference>
<protein>
    <submittedName>
        <fullName evidence="1">2746_t:CDS:1</fullName>
    </submittedName>
</protein>
<sequence>LMIFKSKFPDVEIPSIGIYQYVTSNPNNLSESKVVFIDGTT</sequence>
<feature type="non-terminal residue" evidence="1">
    <location>
        <position position="41"/>
    </location>
</feature>
<accession>A0A9N9J1N3</accession>
<proteinExistence type="predicted"/>
<reference evidence="1" key="1">
    <citation type="submission" date="2021-06" db="EMBL/GenBank/DDBJ databases">
        <authorList>
            <person name="Kallberg Y."/>
            <person name="Tangrot J."/>
            <person name="Rosling A."/>
        </authorList>
    </citation>
    <scope>NUCLEOTIDE SEQUENCE</scope>
    <source>
        <strain evidence="1">CL551</strain>
    </source>
</reference>
<name>A0A9N9J1N3_9GLOM</name>
<dbReference type="EMBL" id="CAJVPV010040728">
    <property type="protein sequence ID" value="CAG8760828.1"/>
    <property type="molecule type" value="Genomic_DNA"/>
</dbReference>
<gene>
    <name evidence="1" type="ORF">AMORRO_LOCUS15906</name>
</gene>
<dbReference type="OrthoDB" id="2391902at2759"/>
<feature type="non-terminal residue" evidence="1">
    <location>
        <position position="1"/>
    </location>
</feature>
<dbReference type="AlphaFoldDB" id="A0A9N9J1N3"/>